<comment type="subcellular location">
    <subcellularLocation>
        <location evidence="1">Cell membrane</location>
        <topology evidence="1">Multi-pass membrane protein</topology>
    </subcellularLocation>
</comment>
<accession>A0A6J8B4Q6</accession>
<dbReference type="SUPFAM" id="SSF81321">
    <property type="entry name" value="Family A G protein-coupled receptor-like"/>
    <property type="match status" value="1"/>
</dbReference>
<keyword evidence="8" id="KW-0675">Receptor</keyword>
<evidence type="ECO:0000256" key="9">
    <source>
        <dbReference type="ARBA" id="ARBA00023180"/>
    </source>
</evidence>
<gene>
    <name evidence="14" type="ORF">MCOR_15047</name>
</gene>
<dbReference type="GO" id="GO:0008528">
    <property type="term" value="F:G protein-coupled peptide receptor activity"/>
    <property type="evidence" value="ECO:0007669"/>
    <property type="project" value="TreeGrafter"/>
</dbReference>
<proteinExistence type="inferred from homology"/>
<keyword evidence="3" id="KW-1003">Cell membrane</keyword>
<keyword evidence="9" id="KW-0325">Glycoprotein</keyword>
<dbReference type="SMART" id="SM00008">
    <property type="entry name" value="HormR"/>
    <property type="match status" value="1"/>
</dbReference>
<dbReference type="InterPro" id="IPR050332">
    <property type="entry name" value="GPCR_2"/>
</dbReference>
<evidence type="ECO:0000256" key="6">
    <source>
        <dbReference type="ARBA" id="ARBA00023040"/>
    </source>
</evidence>
<evidence type="ECO:0000313" key="14">
    <source>
        <dbReference type="EMBL" id="CAC5378918.1"/>
    </source>
</evidence>
<evidence type="ECO:0000313" key="15">
    <source>
        <dbReference type="Proteomes" id="UP000507470"/>
    </source>
</evidence>
<reference evidence="14 15" key="1">
    <citation type="submission" date="2020-06" db="EMBL/GenBank/DDBJ databases">
        <authorList>
            <person name="Li R."/>
            <person name="Bekaert M."/>
        </authorList>
    </citation>
    <scope>NUCLEOTIDE SEQUENCE [LARGE SCALE GENOMIC DNA]</scope>
    <source>
        <strain evidence="15">wild</strain>
    </source>
</reference>
<dbReference type="Gene3D" id="1.20.1070.10">
    <property type="entry name" value="Rhodopsin 7-helix transmembrane proteins"/>
    <property type="match status" value="1"/>
</dbReference>
<evidence type="ECO:0000256" key="5">
    <source>
        <dbReference type="ARBA" id="ARBA00022989"/>
    </source>
</evidence>
<feature type="transmembrane region" description="Helical" evidence="11">
    <location>
        <begin position="7"/>
        <end position="28"/>
    </location>
</feature>
<dbReference type="InterPro" id="IPR017983">
    <property type="entry name" value="GPCR_2_secretin-like_CS"/>
</dbReference>
<keyword evidence="6" id="KW-0297">G-protein coupled receptor</keyword>
<evidence type="ECO:0000256" key="2">
    <source>
        <dbReference type="ARBA" id="ARBA00005314"/>
    </source>
</evidence>
<dbReference type="InterPro" id="IPR017981">
    <property type="entry name" value="GPCR_2-like_7TM"/>
</dbReference>
<keyword evidence="15" id="KW-1185">Reference proteome</keyword>
<dbReference type="GO" id="GO:0005886">
    <property type="term" value="C:plasma membrane"/>
    <property type="evidence" value="ECO:0007669"/>
    <property type="project" value="UniProtKB-SubCell"/>
</dbReference>
<dbReference type="AlphaFoldDB" id="A0A6J8B4Q6"/>
<keyword evidence="5 11" id="KW-1133">Transmembrane helix</keyword>
<evidence type="ECO:0000256" key="10">
    <source>
        <dbReference type="ARBA" id="ARBA00023224"/>
    </source>
</evidence>
<evidence type="ECO:0000256" key="1">
    <source>
        <dbReference type="ARBA" id="ARBA00004651"/>
    </source>
</evidence>
<sequence>MQHFLQIVIVERMIVGLILITILEYLVSVSPFPDRRGTTGNCRDRDGIILPISEFEISTCAMCYFYLIKENPKLFPVKRCSSTNSKTVCLMEKNKNNNMHYCHCPSINNASSLIYIENSIGKKKLSKQWHQCCKDAANCCNEQTYSEDIDEMFEVRGDTCPHTWDGWMCWNKTSKKTAVHNQCPRFLSLSDYGENATKFCTGNGTWWVDPETLQERTDYSKCLSKDALKRLEDGCKVLNMIEHYFRSTTYYWMLCEGFYLHRLLLNAFVPPKRLIGYYITGWGMPLLTALIYTVLRISLFDNSDCWIDPVSGKYHGLEWILFAPTILCIIINVFFLLNILRVLVRQLSHPNEPKSYRKAVKATLILIPLLGVHQFFTIYRPRPGDDGYYTMTMTAAVIYNSQAILISFIFFYFNSEVLSNLRTSLYRRRQSAAIERKSLTSTLNSRRSSTVSSGPNRIQSHEGIPSDLICNAYNNGNNKFQPTRVSNGVFNNGFIDIETTHL</sequence>
<evidence type="ECO:0000259" key="12">
    <source>
        <dbReference type="PROSITE" id="PS50227"/>
    </source>
</evidence>
<keyword evidence="7 11" id="KW-0472">Membrane</keyword>
<dbReference type="EMBL" id="CACVKT020002617">
    <property type="protein sequence ID" value="CAC5378918.1"/>
    <property type="molecule type" value="Genomic_DNA"/>
</dbReference>
<dbReference type="GO" id="GO:0007166">
    <property type="term" value="P:cell surface receptor signaling pathway"/>
    <property type="evidence" value="ECO:0007669"/>
    <property type="project" value="InterPro"/>
</dbReference>
<feature type="transmembrane region" description="Helical" evidence="11">
    <location>
        <begin position="275"/>
        <end position="299"/>
    </location>
</feature>
<evidence type="ECO:0000256" key="4">
    <source>
        <dbReference type="ARBA" id="ARBA00022692"/>
    </source>
</evidence>
<dbReference type="GO" id="GO:0007188">
    <property type="term" value="P:adenylate cyclase-modulating G protein-coupled receptor signaling pathway"/>
    <property type="evidence" value="ECO:0007669"/>
    <property type="project" value="TreeGrafter"/>
</dbReference>
<feature type="transmembrane region" description="Helical" evidence="11">
    <location>
        <begin position="359"/>
        <end position="376"/>
    </location>
</feature>
<dbReference type="SUPFAM" id="SSF111418">
    <property type="entry name" value="Hormone receptor domain"/>
    <property type="match status" value="1"/>
</dbReference>
<dbReference type="OrthoDB" id="6160250at2759"/>
<evidence type="ECO:0000256" key="8">
    <source>
        <dbReference type="ARBA" id="ARBA00023170"/>
    </source>
</evidence>
<dbReference type="InterPro" id="IPR001879">
    <property type="entry name" value="GPCR_2_extracellular_dom"/>
</dbReference>
<dbReference type="PROSITE" id="PS00649">
    <property type="entry name" value="G_PROTEIN_RECEP_F2_1"/>
    <property type="match status" value="1"/>
</dbReference>
<organism evidence="14 15">
    <name type="scientific">Mytilus coruscus</name>
    <name type="common">Sea mussel</name>
    <dbReference type="NCBI Taxonomy" id="42192"/>
    <lineage>
        <taxon>Eukaryota</taxon>
        <taxon>Metazoa</taxon>
        <taxon>Spiralia</taxon>
        <taxon>Lophotrochozoa</taxon>
        <taxon>Mollusca</taxon>
        <taxon>Bivalvia</taxon>
        <taxon>Autobranchia</taxon>
        <taxon>Pteriomorphia</taxon>
        <taxon>Mytilida</taxon>
        <taxon>Mytiloidea</taxon>
        <taxon>Mytilidae</taxon>
        <taxon>Mytilinae</taxon>
        <taxon>Mytilus</taxon>
    </lineage>
</organism>
<dbReference type="PANTHER" id="PTHR45620">
    <property type="entry name" value="PDF RECEPTOR-LIKE PROTEIN-RELATED"/>
    <property type="match status" value="1"/>
</dbReference>
<feature type="domain" description="G-protein coupled receptors family 2 profile 1" evidence="12">
    <location>
        <begin position="139"/>
        <end position="226"/>
    </location>
</feature>
<dbReference type="Pfam" id="PF00002">
    <property type="entry name" value="7tm_2"/>
    <property type="match status" value="1"/>
</dbReference>
<feature type="domain" description="G-protein coupled receptors family 2 profile 2" evidence="13">
    <location>
        <begin position="234"/>
        <end position="414"/>
    </location>
</feature>
<protein>
    <submittedName>
        <fullName evidence="14">CALCRL</fullName>
    </submittedName>
</protein>
<name>A0A6J8B4Q6_MYTCO</name>
<evidence type="ECO:0000256" key="11">
    <source>
        <dbReference type="SAM" id="Phobius"/>
    </source>
</evidence>
<dbReference type="PRINTS" id="PR00249">
    <property type="entry name" value="GPCRSECRETIN"/>
</dbReference>
<dbReference type="Pfam" id="PF02793">
    <property type="entry name" value="HRM"/>
    <property type="match status" value="1"/>
</dbReference>
<dbReference type="InterPro" id="IPR000832">
    <property type="entry name" value="GPCR_2_secretin-like"/>
</dbReference>
<dbReference type="InterPro" id="IPR036445">
    <property type="entry name" value="GPCR_2_extracell_dom_sf"/>
</dbReference>
<dbReference type="PANTHER" id="PTHR45620:SF42">
    <property type="entry name" value="G-PROTEIN COUPLED RECEPTOR SEB-2"/>
    <property type="match status" value="1"/>
</dbReference>
<evidence type="ECO:0000256" key="3">
    <source>
        <dbReference type="ARBA" id="ARBA00022475"/>
    </source>
</evidence>
<evidence type="ECO:0000256" key="7">
    <source>
        <dbReference type="ARBA" id="ARBA00023136"/>
    </source>
</evidence>
<dbReference type="PROSITE" id="PS50261">
    <property type="entry name" value="G_PROTEIN_RECEP_F2_4"/>
    <property type="match status" value="1"/>
</dbReference>
<dbReference type="Proteomes" id="UP000507470">
    <property type="component" value="Unassembled WGS sequence"/>
</dbReference>
<feature type="transmembrane region" description="Helical" evidence="11">
    <location>
        <begin position="48"/>
        <end position="68"/>
    </location>
</feature>
<evidence type="ECO:0000259" key="13">
    <source>
        <dbReference type="PROSITE" id="PS50261"/>
    </source>
</evidence>
<keyword evidence="10" id="KW-0807">Transducer</keyword>
<keyword evidence="4 11" id="KW-0812">Transmembrane</keyword>
<dbReference type="PROSITE" id="PS50227">
    <property type="entry name" value="G_PROTEIN_RECEP_F2_3"/>
    <property type="match status" value="1"/>
</dbReference>
<feature type="transmembrane region" description="Helical" evidence="11">
    <location>
        <begin position="388"/>
        <end position="413"/>
    </location>
</feature>
<comment type="similarity">
    <text evidence="2">Belongs to the G-protein coupled receptor 2 family.</text>
</comment>
<feature type="transmembrane region" description="Helical" evidence="11">
    <location>
        <begin position="319"/>
        <end position="339"/>
    </location>
</feature>